<dbReference type="Pfam" id="PF01476">
    <property type="entry name" value="LysM"/>
    <property type="match status" value="1"/>
</dbReference>
<organism evidence="2 3">
    <name type="scientific">Neisseria dumasiana</name>
    <dbReference type="NCBI Taxonomy" id="1931275"/>
    <lineage>
        <taxon>Bacteria</taxon>
        <taxon>Pseudomonadati</taxon>
        <taxon>Pseudomonadota</taxon>
        <taxon>Betaproteobacteria</taxon>
        <taxon>Neisseriales</taxon>
        <taxon>Neisseriaceae</taxon>
        <taxon>Neisseria</taxon>
    </lineage>
</organism>
<dbReference type="CDD" id="cd00118">
    <property type="entry name" value="LysM"/>
    <property type="match status" value="1"/>
</dbReference>
<accession>A0A1X3D2T8</accession>
<evidence type="ECO:0000313" key="3">
    <source>
        <dbReference type="Proteomes" id="UP000193303"/>
    </source>
</evidence>
<gene>
    <name evidence="2" type="ORF">BV912_12640</name>
</gene>
<dbReference type="InterPro" id="IPR023346">
    <property type="entry name" value="Lysozyme-like_dom_sf"/>
</dbReference>
<dbReference type="Gene3D" id="1.10.530.10">
    <property type="match status" value="1"/>
</dbReference>
<dbReference type="SUPFAM" id="SSF54106">
    <property type="entry name" value="LysM domain"/>
    <property type="match status" value="1"/>
</dbReference>
<evidence type="ECO:0000313" key="2">
    <source>
        <dbReference type="EMBL" id="OSI14233.1"/>
    </source>
</evidence>
<dbReference type="InterPro" id="IPR018392">
    <property type="entry name" value="LysM"/>
</dbReference>
<dbReference type="Proteomes" id="UP000193303">
    <property type="component" value="Unassembled WGS sequence"/>
</dbReference>
<dbReference type="SMART" id="SM00257">
    <property type="entry name" value="LysM"/>
    <property type="match status" value="1"/>
</dbReference>
<dbReference type="EMBL" id="MTAB01000067">
    <property type="protein sequence ID" value="OSI14233.1"/>
    <property type="molecule type" value="Genomic_DNA"/>
</dbReference>
<evidence type="ECO:0000259" key="1">
    <source>
        <dbReference type="PROSITE" id="PS51782"/>
    </source>
</evidence>
<dbReference type="InterPro" id="IPR036779">
    <property type="entry name" value="LysM_dom_sf"/>
</dbReference>
<dbReference type="Gene3D" id="3.90.1720.10">
    <property type="entry name" value="endopeptidase domain like (from Nostoc punctiforme)"/>
    <property type="match status" value="1"/>
</dbReference>
<dbReference type="GO" id="GO:0008932">
    <property type="term" value="F:lytic endotransglycosylase activity"/>
    <property type="evidence" value="ECO:0007669"/>
    <property type="project" value="TreeGrafter"/>
</dbReference>
<comment type="caution">
    <text evidence="2">The sequence shown here is derived from an EMBL/GenBank/DDBJ whole genome shotgun (WGS) entry which is preliminary data.</text>
</comment>
<dbReference type="PROSITE" id="PS51782">
    <property type="entry name" value="LYSM"/>
    <property type="match status" value="1"/>
</dbReference>
<dbReference type="AlphaFoldDB" id="A0A1X3D2T8"/>
<protein>
    <recommendedName>
        <fullName evidence="1">LysM domain-containing protein</fullName>
    </recommendedName>
</protein>
<feature type="domain" description="LysM" evidence="1">
    <location>
        <begin position="312"/>
        <end position="356"/>
    </location>
</feature>
<reference evidence="3" key="1">
    <citation type="submission" date="2017-01" db="EMBL/GenBank/DDBJ databases">
        <authorList>
            <person name="Mah S.A."/>
            <person name="Swanson W.J."/>
            <person name="Moy G.W."/>
            <person name="Vacquier V.D."/>
        </authorList>
    </citation>
    <scope>NUCLEOTIDE SEQUENCE [LARGE SCALE GENOMIC DNA]</scope>
    <source>
        <strain evidence="3">124861</strain>
    </source>
</reference>
<dbReference type="RefSeq" id="WP_219336759.1">
    <property type="nucleotide sequence ID" value="NZ_MTAB01000067.1"/>
</dbReference>
<name>A0A1X3D2T8_9NEIS</name>
<proteinExistence type="predicted"/>
<dbReference type="PANTHER" id="PTHR33734">
    <property type="entry name" value="LYSM DOMAIN-CONTAINING GPI-ANCHORED PROTEIN 2"/>
    <property type="match status" value="1"/>
</dbReference>
<dbReference type="SUPFAM" id="SSF53955">
    <property type="entry name" value="Lysozyme-like"/>
    <property type="match status" value="1"/>
</dbReference>
<dbReference type="Gene3D" id="3.10.350.10">
    <property type="entry name" value="LysM domain"/>
    <property type="match status" value="1"/>
</dbReference>
<sequence>MDIYDFLIVKKRGGAYRKEQVTNSSLYNHPLNPNKQVRGNSRIWGDVSAENQKIVIDKIISLGSRFHLSYKDIAYALLLCYAESGFNPDAAAGTTSASGLAQYTRDTMKSFSARAKKYLSQNLTMTPQNVFEVDIGVYGVIAAYLFNKDLAMQWIEPNNSPKFWQTIYMLHHDGPGYYTDDRGKERAIKGKWRADAIKTYNTKILPKLSKLEALLTNSTSAVKVQLEDSNGQPVQNKEYVVAAPANTSKAPTPAKLSTDRKVKKSYNIIHGKTDAHGFTKELVSAIGCELIVLLCSNKPKKLGKAVSEEEYKKHTVKKGDTLSKIARNNGTTVAELAKDNQIKNPDKITTGQKLIIKRKYLRHKPSGSAVKEILEQAGLGSYSKDSIIYAQNHVVKPNGSTSASARHKKENTVTLRTPTPASEVNSKTKIVDKIEKHTTNKNGNNFEIYNAAKKNKAIRAADIANKRARSKSSGYCARYVATALLQAGYKFTRQQSAYMYASKGILNQIGFREMPSGTEFKKGDVMVWPAHGGKGGGGKHGHIQIFDGQIWISDFKQKSHIPGRYYRNSIPTLWRDDD</sequence>
<dbReference type="PANTHER" id="PTHR33734:SF22">
    <property type="entry name" value="MEMBRANE-BOUND LYTIC MUREIN TRANSGLYCOSYLASE D"/>
    <property type="match status" value="1"/>
</dbReference>